<dbReference type="EMBL" id="JAHKRT010000008">
    <property type="protein sequence ID" value="MBU3079092.1"/>
    <property type="molecule type" value="Genomic_DNA"/>
</dbReference>
<feature type="domain" description="DUF4136" evidence="2">
    <location>
        <begin position="136"/>
        <end position="209"/>
    </location>
</feature>
<comment type="caution">
    <text evidence="3">The sequence shown here is derived from an EMBL/GenBank/DDBJ whole genome shotgun (WGS) entry which is preliminary data.</text>
</comment>
<sequence>MSIRKSILAVAAPLSMLALGACATSFKADVARFQQLPPAQGQTFFIEAGSAEMQGGLEFQTYASLVSQRLTQYGYRPAESRDGAQLVVALDYGVDNGRQQIVSRPAPFYGPYGGGWGGGWGRWGRFGGWGGYRPFYPGGWGAWGSGWGGWGGTEIDSYTYYTSFLDMRISRAADGARLFEGHAKARSANDRLTELVPNLVDAMFAGFPGRSGEEVRITIPPKPKG</sequence>
<dbReference type="Proteomes" id="UP000776276">
    <property type="component" value="Unassembled WGS sequence"/>
</dbReference>
<feature type="domain" description="DUF4136" evidence="2">
    <location>
        <begin position="40"/>
        <end position="133"/>
    </location>
</feature>
<protein>
    <submittedName>
        <fullName evidence="3">DUF4136 domain-containing protein</fullName>
    </submittedName>
</protein>
<evidence type="ECO:0000259" key="2">
    <source>
        <dbReference type="Pfam" id="PF13590"/>
    </source>
</evidence>
<dbReference type="InterPro" id="IPR025411">
    <property type="entry name" value="DUF4136"/>
</dbReference>
<organism evidence="3 4">
    <name type="scientific">Sphingomonas quercus</name>
    <dbReference type="NCBI Taxonomy" id="2842451"/>
    <lineage>
        <taxon>Bacteria</taxon>
        <taxon>Pseudomonadati</taxon>
        <taxon>Pseudomonadota</taxon>
        <taxon>Alphaproteobacteria</taxon>
        <taxon>Sphingomonadales</taxon>
        <taxon>Sphingomonadaceae</taxon>
        <taxon>Sphingomonas</taxon>
    </lineage>
</organism>
<dbReference type="RefSeq" id="WP_216326553.1">
    <property type="nucleotide sequence ID" value="NZ_JAHKRT010000008.1"/>
</dbReference>
<accession>A0ABS6BML8</accession>
<evidence type="ECO:0000313" key="4">
    <source>
        <dbReference type="Proteomes" id="UP000776276"/>
    </source>
</evidence>
<feature type="chain" id="PRO_5045049766" evidence="1">
    <location>
        <begin position="24"/>
        <end position="225"/>
    </location>
</feature>
<keyword evidence="1" id="KW-0732">Signal</keyword>
<reference evidence="3 4" key="1">
    <citation type="submission" date="2021-06" db="EMBL/GenBank/DDBJ databases">
        <title>Sphingomonas sp. XMGL2, whole genome shotgun sequencing project.</title>
        <authorList>
            <person name="Zhao G."/>
            <person name="Shen L."/>
        </authorList>
    </citation>
    <scope>NUCLEOTIDE SEQUENCE [LARGE SCALE GENOMIC DNA]</scope>
    <source>
        <strain evidence="3 4">XMGL2</strain>
    </source>
</reference>
<gene>
    <name evidence="3" type="ORF">KOF26_14620</name>
</gene>
<dbReference type="Pfam" id="PF13590">
    <property type="entry name" value="DUF4136"/>
    <property type="match status" value="2"/>
</dbReference>
<evidence type="ECO:0000256" key="1">
    <source>
        <dbReference type="SAM" id="SignalP"/>
    </source>
</evidence>
<proteinExistence type="predicted"/>
<evidence type="ECO:0000313" key="3">
    <source>
        <dbReference type="EMBL" id="MBU3079092.1"/>
    </source>
</evidence>
<name>A0ABS6BML8_9SPHN</name>
<dbReference type="PROSITE" id="PS51257">
    <property type="entry name" value="PROKAR_LIPOPROTEIN"/>
    <property type="match status" value="1"/>
</dbReference>
<feature type="signal peptide" evidence="1">
    <location>
        <begin position="1"/>
        <end position="23"/>
    </location>
</feature>
<keyword evidence="4" id="KW-1185">Reference proteome</keyword>